<dbReference type="HOGENOM" id="CLU_033139_0_1_10"/>
<dbReference type="InterPro" id="IPR011010">
    <property type="entry name" value="DNA_brk_join_enz"/>
</dbReference>
<comment type="caution">
    <text evidence="5">The sequence shown here is derived from an EMBL/GenBank/DDBJ whole genome shotgun (WGS) entry which is preliminary data.</text>
</comment>
<dbReference type="Pfam" id="PF00589">
    <property type="entry name" value="Phage_integrase"/>
    <property type="match status" value="1"/>
</dbReference>
<dbReference type="InterPro" id="IPR002104">
    <property type="entry name" value="Integrase_catalytic"/>
</dbReference>
<feature type="domain" description="Tyr recombinase" evidence="4">
    <location>
        <begin position="245"/>
        <end position="434"/>
    </location>
</feature>
<dbReference type="EMBL" id="ADMC01000002">
    <property type="protein sequence ID" value="EHP50910.1"/>
    <property type="molecule type" value="Genomic_DNA"/>
</dbReference>
<evidence type="ECO:0000313" key="6">
    <source>
        <dbReference type="Proteomes" id="UP000004892"/>
    </source>
</evidence>
<dbReference type="InterPro" id="IPR035386">
    <property type="entry name" value="Arm-DNA-bind_5"/>
</dbReference>
<dbReference type="GO" id="GO:0003677">
    <property type="term" value="F:DNA binding"/>
    <property type="evidence" value="ECO:0007669"/>
    <property type="project" value="UniProtKB-KW"/>
</dbReference>
<dbReference type="InterPro" id="IPR010998">
    <property type="entry name" value="Integrase_recombinase_N"/>
</dbReference>
<reference evidence="5 6" key="1">
    <citation type="submission" date="2012-01" db="EMBL/GenBank/DDBJ databases">
        <title>The Genome Sequence of Odoribacter laneus YIT 12061.</title>
        <authorList>
            <consortium name="The Broad Institute Genome Sequencing Platform"/>
            <person name="Earl A."/>
            <person name="Ward D."/>
            <person name="Feldgarden M."/>
            <person name="Gevers D."/>
            <person name="Morotomi M."/>
            <person name="Young S.K."/>
            <person name="Zeng Q."/>
            <person name="Gargeya S."/>
            <person name="Fitzgerald M."/>
            <person name="Haas B."/>
            <person name="Abouelleil A."/>
            <person name="Alvarado L."/>
            <person name="Arachchi H.M."/>
            <person name="Berlin A."/>
            <person name="Chapman S.B."/>
            <person name="Gearin G."/>
            <person name="Goldberg J."/>
            <person name="Griggs A."/>
            <person name="Gujja S."/>
            <person name="Hansen M."/>
            <person name="Heiman D."/>
            <person name="Howarth C."/>
            <person name="Larimer J."/>
            <person name="Lui A."/>
            <person name="MacDonald P.J.P."/>
            <person name="McCowen C."/>
            <person name="Montmayeur A."/>
            <person name="Murphy C."/>
            <person name="Neiman D."/>
            <person name="Pearson M."/>
            <person name="Priest M."/>
            <person name="Roberts A."/>
            <person name="Saif S."/>
            <person name="Shea T."/>
            <person name="Sisk P."/>
            <person name="Stolte C."/>
            <person name="Sykes S."/>
            <person name="Wortman J."/>
            <person name="Nusbaum C."/>
            <person name="Birren B."/>
        </authorList>
    </citation>
    <scope>NUCLEOTIDE SEQUENCE [LARGE SCALE GENOMIC DNA]</scope>
    <source>
        <strain evidence="5 6">YIT 12061</strain>
    </source>
</reference>
<dbReference type="PATRIC" id="fig|742817.3.peg.243"/>
<accession>H1DDA1</accession>
<keyword evidence="2" id="KW-0238">DNA-binding</keyword>
<dbReference type="AlphaFoldDB" id="H1DDA1"/>
<evidence type="ECO:0000256" key="2">
    <source>
        <dbReference type="ARBA" id="ARBA00023125"/>
    </source>
</evidence>
<evidence type="ECO:0000259" key="4">
    <source>
        <dbReference type="PROSITE" id="PS51898"/>
    </source>
</evidence>
<dbReference type="PANTHER" id="PTHR30349">
    <property type="entry name" value="PHAGE INTEGRASE-RELATED"/>
    <property type="match status" value="1"/>
</dbReference>
<protein>
    <recommendedName>
        <fullName evidence="4">Tyr recombinase domain-containing protein</fullName>
    </recommendedName>
</protein>
<dbReference type="Gene3D" id="1.10.443.10">
    <property type="entry name" value="Intergrase catalytic core"/>
    <property type="match status" value="1"/>
</dbReference>
<dbReference type="Gene3D" id="1.10.150.130">
    <property type="match status" value="1"/>
</dbReference>
<dbReference type="eggNOG" id="COG4974">
    <property type="taxonomic scope" value="Bacteria"/>
</dbReference>
<dbReference type="GO" id="GO:0006310">
    <property type="term" value="P:DNA recombination"/>
    <property type="evidence" value="ECO:0007669"/>
    <property type="project" value="UniProtKB-KW"/>
</dbReference>
<organism evidence="5 6">
    <name type="scientific">Odoribacter laneus YIT 12061</name>
    <dbReference type="NCBI Taxonomy" id="742817"/>
    <lineage>
        <taxon>Bacteria</taxon>
        <taxon>Pseudomonadati</taxon>
        <taxon>Bacteroidota</taxon>
        <taxon>Bacteroidia</taxon>
        <taxon>Bacteroidales</taxon>
        <taxon>Odoribacteraceae</taxon>
        <taxon>Odoribacter</taxon>
    </lineage>
</organism>
<dbReference type="GO" id="GO:0015074">
    <property type="term" value="P:DNA integration"/>
    <property type="evidence" value="ECO:0007669"/>
    <property type="project" value="InterPro"/>
</dbReference>
<dbReference type="Proteomes" id="UP000004892">
    <property type="component" value="Unassembled WGS sequence"/>
</dbReference>
<evidence type="ECO:0000256" key="3">
    <source>
        <dbReference type="ARBA" id="ARBA00023172"/>
    </source>
</evidence>
<dbReference type="PANTHER" id="PTHR30349:SF64">
    <property type="entry name" value="PROPHAGE INTEGRASE INTD-RELATED"/>
    <property type="match status" value="1"/>
</dbReference>
<dbReference type="Pfam" id="PF13102">
    <property type="entry name" value="Phage_int_SAM_5"/>
    <property type="match status" value="1"/>
</dbReference>
<dbReference type="STRING" id="742817.HMPREF9449_00237"/>
<dbReference type="InterPro" id="IPR013762">
    <property type="entry name" value="Integrase-like_cat_sf"/>
</dbReference>
<dbReference type="CDD" id="cd01185">
    <property type="entry name" value="INTN1_C_like"/>
    <property type="match status" value="1"/>
</dbReference>
<gene>
    <name evidence="5" type="ORF">HMPREF9449_00237</name>
</gene>
<dbReference type="InterPro" id="IPR025269">
    <property type="entry name" value="SAM-like_dom"/>
</dbReference>
<dbReference type="PROSITE" id="PS51898">
    <property type="entry name" value="TYR_RECOMBINASE"/>
    <property type="match status" value="1"/>
</dbReference>
<dbReference type="InterPro" id="IPR050090">
    <property type="entry name" value="Tyrosine_recombinase_XerCD"/>
</dbReference>
<evidence type="ECO:0000313" key="5">
    <source>
        <dbReference type="EMBL" id="EHP50910.1"/>
    </source>
</evidence>
<proteinExistence type="inferred from homology"/>
<comment type="similarity">
    <text evidence="1">Belongs to the 'phage' integrase family.</text>
</comment>
<sequence>MGFFLLVANSEFGRLMYWLTFKSQPRSQPKTKMNATISIICYKYKTLANGEHPLMLRISKDGKRTMKSLGISIRAKDWDFKKNQPKTTCPNKEIIQQIILNVQSEYHRKVLKKSLDKEEFTAVSLVNEQAPQIKAQTVEEFYKNLIADLKAKGKIGNSYAYLNSYNNLKRFNQGKKLTYTFSHIDLKFLRAFEEWMQKKRNKETTMSFQFRTLRAVIKRAIESNVVDPDKNPFQTFKVNKFNTKTPKRALSKDDVMKIINSDSKTGSRRDFAKDIFTFSYLCGGISFVDIANLTLENIQEDRLIYHRQKTKGAINLKLSQQAILLIAKYESNRFYSGYLFPILHNKRHITPIQKNNRIHKICAQVNGELKLIARELEITTDVTTYVARHSFATVLKKSGVNIGIISEALGHQNIKTTAIYLNKFDNEQIDEAMSNLL</sequence>
<dbReference type="Pfam" id="PF17293">
    <property type="entry name" value="Arm-DNA-bind_5"/>
    <property type="match status" value="1"/>
</dbReference>
<dbReference type="SUPFAM" id="SSF56349">
    <property type="entry name" value="DNA breaking-rejoining enzymes"/>
    <property type="match status" value="1"/>
</dbReference>
<name>H1DDA1_9BACT</name>
<keyword evidence="3" id="KW-0233">DNA recombination</keyword>
<evidence type="ECO:0000256" key="1">
    <source>
        <dbReference type="ARBA" id="ARBA00008857"/>
    </source>
</evidence>
<keyword evidence="6" id="KW-1185">Reference proteome</keyword>